<gene>
    <name evidence="2" type="ORF">CA834_04665</name>
</gene>
<dbReference type="OrthoDB" id="947434at2"/>
<dbReference type="AlphaFoldDB" id="A0A265UX90"/>
<dbReference type="InterPro" id="IPR011250">
    <property type="entry name" value="OMP/PagP_B-barrel"/>
</dbReference>
<sequence>MIFLIIYIKENTYIRLQLKTKFTIMKQNLLIVALAIAAFTSISTHAQMRESGDIELVPYIAYSSAFFNGDNADFYDYRTSVSFGVKGDYYFNDRWSIRSGVAFDAMGASFNNGPDVELNYISVPVNANWHFGSTRKWNLNFGLTPSFLTSAEVQSVDIAEEVSSFSLGISYGIGYKIEISEAFSIMIDLQGNLGISNINDIPGSDINQTNAFSYLGLGGVFRI</sequence>
<proteinExistence type="predicted"/>
<evidence type="ECO:0000259" key="1">
    <source>
        <dbReference type="Pfam" id="PF13568"/>
    </source>
</evidence>
<dbReference type="EMBL" id="NGJN01000002">
    <property type="protein sequence ID" value="OZV69916.1"/>
    <property type="molecule type" value="Genomic_DNA"/>
</dbReference>
<dbReference type="Proteomes" id="UP000216840">
    <property type="component" value="Unassembled WGS sequence"/>
</dbReference>
<organism evidence="2 3">
    <name type="scientific">Winogradskyella aurantia</name>
    <dbReference type="NCBI Taxonomy" id="1915063"/>
    <lineage>
        <taxon>Bacteria</taxon>
        <taxon>Pseudomonadati</taxon>
        <taxon>Bacteroidota</taxon>
        <taxon>Flavobacteriia</taxon>
        <taxon>Flavobacteriales</taxon>
        <taxon>Flavobacteriaceae</taxon>
        <taxon>Winogradskyella</taxon>
    </lineage>
</organism>
<evidence type="ECO:0000313" key="3">
    <source>
        <dbReference type="Proteomes" id="UP000216840"/>
    </source>
</evidence>
<dbReference type="Pfam" id="PF13568">
    <property type="entry name" value="OMP_b-brl_2"/>
    <property type="match status" value="1"/>
</dbReference>
<evidence type="ECO:0000313" key="2">
    <source>
        <dbReference type="EMBL" id="OZV69916.1"/>
    </source>
</evidence>
<keyword evidence="3" id="KW-1185">Reference proteome</keyword>
<dbReference type="SUPFAM" id="SSF56925">
    <property type="entry name" value="OMPA-like"/>
    <property type="match status" value="1"/>
</dbReference>
<feature type="domain" description="Outer membrane protein beta-barrel" evidence="1">
    <location>
        <begin position="57"/>
        <end position="198"/>
    </location>
</feature>
<accession>A0A265UX90</accession>
<reference evidence="2 3" key="1">
    <citation type="submission" date="2017-05" db="EMBL/GenBank/DDBJ databases">
        <title>The draft genome sequence of Idiomarina salinarum WNB302.</title>
        <authorList>
            <person name="Sun Y."/>
            <person name="Chen B."/>
            <person name="Du Z."/>
        </authorList>
    </citation>
    <scope>NUCLEOTIDE SEQUENCE [LARGE SCALE GENOMIC DNA]</scope>
    <source>
        <strain evidence="2 3">WNB302</strain>
    </source>
</reference>
<protein>
    <recommendedName>
        <fullName evidence="1">Outer membrane protein beta-barrel domain-containing protein</fullName>
    </recommendedName>
</protein>
<comment type="caution">
    <text evidence="2">The sequence shown here is derived from an EMBL/GenBank/DDBJ whole genome shotgun (WGS) entry which is preliminary data.</text>
</comment>
<name>A0A265UX90_9FLAO</name>
<dbReference type="InterPro" id="IPR025665">
    <property type="entry name" value="Beta-barrel_OMP_2"/>
</dbReference>
<dbReference type="Gene3D" id="2.40.160.20">
    <property type="match status" value="1"/>
</dbReference>